<keyword evidence="18" id="KW-1185">Reference proteome</keyword>
<dbReference type="PROSITE" id="PS50991">
    <property type="entry name" value="PYR_CT"/>
    <property type="match status" value="1"/>
</dbReference>
<dbReference type="InterPro" id="IPR005479">
    <property type="entry name" value="CPAse_ATP-bd"/>
</dbReference>
<feature type="binding site" evidence="10">
    <location>
        <position position="123"/>
    </location>
    <ligand>
        <name>ATP</name>
        <dbReference type="ChEBI" id="CHEBI:30616"/>
    </ligand>
</feature>
<evidence type="ECO:0000259" key="13">
    <source>
        <dbReference type="PROSITE" id="PS50968"/>
    </source>
</evidence>
<dbReference type="CDD" id="cd07937">
    <property type="entry name" value="DRE_TIM_PC_TC_5S"/>
    <property type="match status" value="1"/>
</dbReference>
<comment type="cofactor">
    <cofactor evidence="1 8">
        <name>biotin</name>
        <dbReference type="ChEBI" id="CHEBI:57586"/>
    </cofactor>
</comment>
<evidence type="ECO:0000256" key="11">
    <source>
        <dbReference type="PIRSR" id="PIRSR001594-3"/>
    </source>
</evidence>
<dbReference type="STRING" id="54.SAMN02745121_00767"/>
<comment type="catalytic activity">
    <reaction evidence="8">
        <text>hydrogencarbonate + pyruvate + ATP = oxaloacetate + ADP + phosphate + H(+)</text>
        <dbReference type="Rhea" id="RHEA:20844"/>
        <dbReference type="ChEBI" id="CHEBI:15361"/>
        <dbReference type="ChEBI" id="CHEBI:15378"/>
        <dbReference type="ChEBI" id="CHEBI:16452"/>
        <dbReference type="ChEBI" id="CHEBI:17544"/>
        <dbReference type="ChEBI" id="CHEBI:30616"/>
        <dbReference type="ChEBI" id="CHEBI:43474"/>
        <dbReference type="ChEBI" id="CHEBI:456216"/>
        <dbReference type="EC" id="6.4.1.1"/>
    </reaction>
</comment>
<dbReference type="SUPFAM" id="SSF51230">
    <property type="entry name" value="Single hybrid motif"/>
    <property type="match status" value="1"/>
</dbReference>
<dbReference type="InterPro" id="IPR013785">
    <property type="entry name" value="Aldolase_TIM"/>
</dbReference>
<feature type="binding site" evidence="10">
    <location>
        <position position="242"/>
    </location>
    <ligand>
        <name>ATP</name>
        <dbReference type="ChEBI" id="CHEBI:30616"/>
    </ligand>
</feature>
<evidence type="ECO:0000256" key="12">
    <source>
        <dbReference type="PIRSR" id="PIRSR001594-4"/>
    </source>
</evidence>
<dbReference type="SUPFAM" id="SSF51569">
    <property type="entry name" value="Aldolase"/>
    <property type="match status" value="1"/>
</dbReference>
<dbReference type="EMBL" id="FOMX01000002">
    <property type="protein sequence ID" value="SFD58990.1"/>
    <property type="molecule type" value="Genomic_DNA"/>
</dbReference>
<dbReference type="FunFam" id="3.30.470.20:FF:000012">
    <property type="entry name" value="Pyruvate carboxylase"/>
    <property type="match status" value="1"/>
</dbReference>
<feature type="domain" description="Biotin carboxylation" evidence="15">
    <location>
        <begin position="7"/>
        <end position="457"/>
    </location>
</feature>
<dbReference type="NCBIfam" id="NF009554">
    <property type="entry name" value="PRK12999.1"/>
    <property type="match status" value="1"/>
</dbReference>
<dbReference type="OrthoDB" id="9769961at2"/>
<dbReference type="GO" id="GO:0006094">
    <property type="term" value="P:gluconeogenesis"/>
    <property type="evidence" value="ECO:0007669"/>
    <property type="project" value="InterPro"/>
</dbReference>
<evidence type="ECO:0000259" key="15">
    <source>
        <dbReference type="PROSITE" id="PS50979"/>
    </source>
</evidence>
<evidence type="ECO:0000256" key="10">
    <source>
        <dbReference type="PIRSR" id="PIRSR001594-2"/>
    </source>
</evidence>
<comment type="function">
    <text evidence="8">Catalyzes a 2-step reaction, involving the ATP-dependent carboxylation of the covalently attached biotin in the first step and the transfer of the carboxyl group to pyruvate in the second.</text>
</comment>
<dbReference type="InterPro" id="IPR000089">
    <property type="entry name" value="Biotin_lipoyl"/>
</dbReference>
<evidence type="ECO:0000313" key="17">
    <source>
        <dbReference type="EMBL" id="SFD58990.1"/>
    </source>
</evidence>
<dbReference type="SUPFAM" id="SSF89000">
    <property type="entry name" value="post-HMGL domain-like"/>
    <property type="match status" value="1"/>
</dbReference>
<feature type="active site" evidence="9">
    <location>
        <position position="299"/>
    </location>
</feature>
<feature type="domain" description="Pyruvate carboxyltransferase" evidence="16">
    <location>
        <begin position="534"/>
        <end position="803"/>
    </location>
</feature>
<dbReference type="InterPro" id="IPR000891">
    <property type="entry name" value="PYR_CT"/>
</dbReference>
<feature type="binding site" evidence="10">
    <location>
        <position position="207"/>
    </location>
    <ligand>
        <name>ATP</name>
        <dbReference type="ChEBI" id="CHEBI:30616"/>
    </ligand>
</feature>
<dbReference type="InterPro" id="IPR003379">
    <property type="entry name" value="Carboxylase_cons_dom"/>
</dbReference>
<keyword evidence="5 8" id="KW-0547">Nucleotide-binding</keyword>
<dbReference type="Gene3D" id="3.20.20.70">
    <property type="entry name" value="Aldolase class I"/>
    <property type="match status" value="1"/>
</dbReference>
<dbReference type="FunFam" id="3.20.20.70:FF:000033">
    <property type="entry name" value="Pyruvate carboxylase"/>
    <property type="match status" value="1"/>
</dbReference>
<dbReference type="RefSeq" id="WP_096334029.1">
    <property type="nucleotide sequence ID" value="NZ_FOMX01000002.1"/>
</dbReference>
<reference evidence="18" key="1">
    <citation type="submission" date="2016-10" db="EMBL/GenBank/DDBJ databases">
        <authorList>
            <person name="Varghese N."/>
            <person name="Submissions S."/>
        </authorList>
    </citation>
    <scope>NUCLEOTIDE SEQUENCE [LARGE SCALE GENOMIC DNA]</scope>
    <source>
        <strain evidence="18">ATCC 25963</strain>
    </source>
</reference>
<dbReference type="SMART" id="SM00878">
    <property type="entry name" value="Biotin_carb_C"/>
    <property type="match status" value="1"/>
</dbReference>
<evidence type="ECO:0000256" key="4">
    <source>
        <dbReference type="ARBA" id="ARBA00022723"/>
    </source>
</evidence>
<evidence type="ECO:0000256" key="3">
    <source>
        <dbReference type="ARBA" id="ARBA00022598"/>
    </source>
</evidence>
<evidence type="ECO:0000259" key="16">
    <source>
        <dbReference type="PROSITE" id="PS50991"/>
    </source>
</evidence>
<feature type="binding site" evidence="11">
    <location>
        <position position="742"/>
    </location>
    <ligand>
        <name>Mn(2+)</name>
        <dbReference type="ChEBI" id="CHEBI:29035"/>
    </ligand>
</feature>
<evidence type="ECO:0000256" key="8">
    <source>
        <dbReference type="PIRNR" id="PIRNR001594"/>
    </source>
</evidence>
<keyword evidence="7 8" id="KW-0092">Biotin</keyword>
<dbReference type="NCBIfam" id="TIGR01235">
    <property type="entry name" value="pyruv_carbox"/>
    <property type="match status" value="1"/>
</dbReference>
<evidence type="ECO:0000256" key="7">
    <source>
        <dbReference type="ARBA" id="ARBA00023267"/>
    </source>
</evidence>
<evidence type="ECO:0000259" key="14">
    <source>
        <dbReference type="PROSITE" id="PS50975"/>
    </source>
</evidence>
<evidence type="ECO:0000256" key="6">
    <source>
        <dbReference type="ARBA" id="ARBA00022840"/>
    </source>
</evidence>
<dbReference type="SUPFAM" id="SSF52440">
    <property type="entry name" value="PreATP-grasp domain"/>
    <property type="match status" value="1"/>
</dbReference>
<protein>
    <recommendedName>
        <fullName evidence="2 8">Pyruvate carboxylase</fullName>
        <ecNumber evidence="2 8">6.4.1.1</ecNumber>
    </recommendedName>
</protein>
<dbReference type="PIRSF" id="PIRSF001594">
    <property type="entry name" value="Pyruv_carbox"/>
    <property type="match status" value="1"/>
</dbReference>
<dbReference type="GO" id="GO:0004736">
    <property type="term" value="F:pyruvate carboxylase activity"/>
    <property type="evidence" value="ECO:0007669"/>
    <property type="project" value="UniProtKB-EC"/>
</dbReference>
<keyword evidence="4 11" id="KW-0479">Metal-binding</keyword>
<dbReference type="GO" id="GO:0046872">
    <property type="term" value="F:metal ion binding"/>
    <property type="evidence" value="ECO:0007669"/>
    <property type="project" value="UniProtKB-KW"/>
</dbReference>
<dbReference type="EC" id="6.4.1.1" evidence="2 8"/>
<feature type="binding site" evidence="11">
    <location>
        <position position="543"/>
    </location>
    <ligand>
        <name>Mn(2+)</name>
        <dbReference type="ChEBI" id="CHEBI:29035"/>
    </ligand>
</feature>
<dbReference type="CDD" id="cd06850">
    <property type="entry name" value="biotinyl_domain"/>
    <property type="match status" value="1"/>
</dbReference>
<dbReference type="PROSITE" id="PS00867">
    <property type="entry name" value="CPSASE_2"/>
    <property type="match status" value="1"/>
</dbReference>
<dbReference type="InterPro" id="IPR011764">
    <property type="entry name" value="Biotin_carboxylation_dom"/>
</dbReference>
<dbReference type="Gene3D" id="3.30.470.20">
    <property type="entry name" value="ATP-grasp fold, B domain"/>
    <property type="match status" value="1"/>
</dbReference>
<sequence length="1149" mass="123086">MAPTKRPIRKLLCANRGEIAIRVFRAATELGIRTVAIFSHEDRVHLHRYKADEAYLVGKGKSPVGAYLDIDAIVALAAAHDVDAIHPGYGFLSEKSALARACAAAGIAFVGPSAEALDTFGDKTAARALAIASGVPVVPGSDGPVSDLPAARAFAAAHGFPLIVKAAMGGGGRGMRVVRSEDELDEAFTRAASEAKAAFGDGTVFLERYIGAARHVEVQILGDRTGEVVHLFERDCSVQRRHQKVVEMAPALGLSEETRSGLHGDALRLARAVGYENAGTVEFLVDETGRHYFIEVNPRIQVEHTVTEEVTGVDLVQAQIRIAGGATLHDLGLHQDAIVARGHAIQCRITTEDPRAQFRPDTGRIEAYRSASGMGIRLDGGSGYSGAVITPHYDSLLVKVTARGNTFEVARHKLLRALAEFRIRGVKTNIPFLQNVLTHPKFVAGDITTGFVDGTPELFDLPTRRNRAQRLLRFLAEVAVNGPTTPWATQNPPARVDPEIPETRADVRLAGWRDLLREKGPKAFAAAVRAHPGLLLTDTTWRDAHQSLLATRVRTIDLLAIAPATARVLAPAFSLEMWGGATFDVALRFLREDPWDRLERLRALVPNIPFQMLLRGANAVGYTNYPDNVVRRFVRLSAERGIDVFRIFDCLNYTENLKLGVDAVGEAGGVIEAALCYTGDVADPGRTKYSLQYYVDLAGKLVEMGTHVLAIKDMAGLLRPRAATLLVEALRAAHPDVPIHVHTHDTAGTGVASMLAAAAAGADIVDGAITAMAGVTSQPALGAIVAAMQGSERDTGLSIADLQPLGTYWEQARGLYAPFEAGNLSGSADVYLHEMPGGQLTNLQFQANALGLASRWPAIKRAYAAANRLLGDIIKVTPSSKVVGDLAQFMVQNDLDEAAVLAQAETLSFPSSVVEFFQGHLGQPHGGFPEPLRTKVLRGRPTFEGRPGAALPDLDFDALAAELQKLTSMPLRDVDVVSAALYPGVFRDYLAFRTQFADVSRLPTRAFFAPLPVGEELSVEIEQGKTLIVRMKAVGELGPDGQRDVFFELNGQPRSLRIPDKSAAQTVKQRERAAPDDPAAVAAPMPGAVTELRVAVGDRVAAGAPLVVLSAMKMETVVAAPHPGTVRRFAVAVGDNLDAGDLLLVLAPA</sequence>
<feature type="domain" description="Lipoyl-binding" evidence="13">
    <location>
        <begin position="1072"/>
        <end position="1147"/>
    </location>
</feature>
<feature type="modified residue" description="N6-carboxylysine" evidence="12">
    <location>
        <position position="712"/>
    </location>
</feature>
<dbReference type="NCBIfam" id="NF006761">
    <property type="entry name" value="PRK09282.1"/>
    <property type="match status" value="1"/>
</dbReference>
<evidence type="ECO:0000256" key="1">
    <source>
        <dbReference type="ARBA" id="ARBA00001953"/>
    </source>
</evidence>
<dbReference type="InterPro" id="IPR016185">
    <property type="entry name" value="PreATP-grasp_dom_sf"/>
</dbReference>
<accession>A0A1I1TTZ3</accession>
<dbReference type="Pfam" id="PF02785">
    <property type="entry name" value="Biotin_carb_C"/>
    <property type="match status" value="1"/>
</dbReference>
<feature type="binding site" evidence="10">
    <location>
        <position position="615"/>
    </location>
    <ligand>
        <name>substrate</name>
    </ligand>
</feature>
<dbReference type="InterPro" id="IPR011054">
    <property type="entry name" value="Rudment_hybrid_motif"/>
</dbReference>
<dbReference type="Pfam" id="PF02786">
    <property type="entry name" value="CPSase_L_D2"/>
    <property type="match status" value="1"/>
</dbReference>
<name>A0A1I1TTZ3_9BACT</name>
<feature type="binding site" description="via carbamate group" evidence="11">
    <location>
        <position position="712"/>
    </location>
    <ligand>
        <name>Mn(2+)</name>
        <dbReference type="ChEBI" id="CHEBI:29035"/>
    </ligand>
</feature>
<dbReference type="Proteomes" id="UP000199400">
    <property type="component" value="Unassembled WGS sequence"/>
</dbReference>
<dbReference type="Gene3D" id="3.10.600.10">
    <property type="entry name" value="pyruvate carboxylase f1077a mutant domain"/>
    <property type="match status" value="1"/>
</dbReference>
<dbReference type="InterPro" id="IPR005481">
    <property type="entry name" value="BC-like_N"/>
</dbReference>
<dbReference type="AlphaFoldDB" id="A0A1I1TTZ3"/>
<keyword evidence="3 8" id="KW-0436">Ligase</keyword>
<dbReference type="FunFam" id="2.40.50.100:FF:000003">
    <property type="entry name" value="Acetyl-CoA carboxylase biotin carboxyl carrier protein"/>
    <property type="match status" value="1"/>
</dbReference>
<feature type="binding site" evidence="11">
    <location>
        <position position="744"/>
    </location>
    <ligand>
        <name>Mn(2+)</name>
        <dbReference type="ChEBI" id="CHEBI:29035"/>
    </ligand>
</feature>
<dbReference type="InterPro" id="IPR011053">
    <property type="entry name" value="Single_hybrid_motif"/>
</dbReference>
<dbReference type="PROSITE" id="PS50968">
    <property type="entry name" value="BIOTINYL_LIPOYL"/>
    <property type="match status" value="1"/>
</dbReference>
<dbReference type="PANTHER" id="PTHR43778:SF2">
    <property type="entry name" value="PYRUVATE CARBOXYLASE, MITOCHONDRIAL"/>
    <property type="match status" value="1"/>
</dbReference>
<dbReference type="PROSITE" id="PS50975">
    <property type="entry name" value="ATP_GRASP"/>
    <property type="match status" value="1"/>
</dbReference>
<dbReference type="SUPFAM" id="SSF56059">
    <property type="entry name" value="Glutathione synthetase ATP-binding domain-like"/>
    <property type="match status" value="1"/>
</dbReference>
<dbReference type="InterPro" id="IPR005930">
    <property type="entry name" value="Pyruv_COase"/>
</dbReference>
<gene>
    <name evidence="17" type="ORF">SAMN02745121_00767</name>
</gene>
<evidence type="ECO:0000256" key="5">
    <source>
        <dbReference type="ARBA" id="ARBA00022741"/>
    </source>
</evidence>
<dbReference type="InterPro" id="IPR055268">
    <property type="entry name" value="PCB-like"/>
</dbReference>
<organism evidence="17 18">
    <name type="scientific">Nannocystis exedens</name>
    <dbReference type="NCBI Taxonomy" id="54"/>
    <lineage>
        <taxon>Bacteria</taxon>
        <taxon>Pseudomonadati</taxon>
        <taxon>Myxococcota</taxon>
        <taxon>Polyangia</taxon>
        <taxon>Nannocystales</taxon>
        <taxon>Nannocystaceae</taxon>
        <taxon>Nannocystis</taxon>
    </lineage>
</organism>
<dbReference type="GO" id="GO:0005524">
    <property type="term" value="F:ATP binding"/>
    <property type="evidence" value="ECO:0007669"/>
    <property type="project" value="UniProtKB-UniRule"/>
</dbReference>
<dbReference type="GO" id="GO:0005737">
    <property type="term" value="C:cytoplasm"/>
    <property type="evidence" value="ECO:0007669"/>
    <property type="project" value="TreeGrafter"/>
</dbReference>
<dbReference type="Pfam" id="PF00364">
    <property type="entry name" value="Biotin_lipoyl"/>
    <property type="match status" value="1"/>
</dbReference>
<dbReference type="PROSITE" id="PS00866">
    <property type="entry name" value="CPSASE_1"/>
    <property type="match status" value="1"/>
</dbReference>
<dbReference type="InterPro" id="IPR005482">
    <property type="entry name" value="Biotin_COase_C"/>
</dbReference>
<dbReference type="InterPro" id="IPR011761">
    <property type="entry name" value="ATP-grasp"/>
</dbReference>
<feature type="modified residue" description="N6-biotinyllysine" evidence="12">
    <location>
        <position position="1113"/>
    </location>
</feature>
<evidence type="ECO:0000256" key="2">
    <source>
        <dbReference type="ARBA" id="ARBA00013057"/>
    </source>
</evidence>
<dbReference type="Pfam" id="PF00289">
    <property type="entry name" value="Biotin_carb_N"/>
    <property type="match status" value="1"/>
</dbReference>
<feature type="domain" description="ATP-grasp" evidence="14">
    <location>
        <begin position="127"/>
        <end position="324"/>
    </location>
</feature>
<evidence type="ECO:0000313" key="18">
    <source>
        <dbReference type="Proteomes" id="UP000199400"/>
    </source>
</evidence>
<dbReference type="Pfam" id="PF02436">
    <property type="entry name" value="PYC_OADA"/>
    <property type="match status" value="1"/>
</dbReference>
<dbReference type="Gene3D" id="2.40.50.100">
    <property type="match status" value="1"/>
</dbReference>
<evidence type="ECO:0000256" key="9">
    <source>
        <dbReference type="PIRSR" id="PIRSR001594-1"/>
    </source>
</evidence>
<dbReference type="SUPFAM" id="SSF51246">
    <property type="entry name" value="Rudiment single hybrid motif"/>
    <property type="match status" value="1"/>
</dbReference>
<dbReference type="PROSITE" id="PS50979">
    <property type="entry name" value="BC"/>
    <property type="match status" value="1"/>
</dbReference>
<dbReference type="FunFam" id="3.40.50.20:FF:000010">
    <property type="entry name" value="Propionyl-CoA carboxylase subunit alpha"/>
    <property type="match status" value="1"/>
</dbReference>
<dbReference type="Pfam" id="PF00682">
    <property type="entry name" value="HMGL-like"/>
    <property type="match status" value="1"/>
</dbReference>
<keyword evidence="17" id="KW-0670">Pyruvate</keyword>
<keyword evidence="6 8" id="KW-0067">ATP-binding</keyword>
<feature type="binding site" evidence="10">
    <location>
        <position position="877"/>
    </location>
    <ligand>
        <name>substrate</name>
    </ligand>
</feature>
<proteinExistence type="predicted"/>
<dbReference type="PANTHER" id="PTHR43778">
    <property type="entry name" value="PYRUVATE CARBOXYLASE"/>
    <property type="match status" value="1"/>
</dbReference>
<dbReference type="FunFam" id="3.30.1490.20:FF:000018">
    <property type="entry name" value="Biotin carboxylase"/>
    <property type="match status" value="1"/>
</dbReference>